<organism evidence="1 2">
    <name type="scientific">Pleuronectes platessa</name>
    <name type="common">European plaice</name>
    <dbReference type="NCBI Taxonomy" id="8262"/>
    <lineage>
        <taxon>Eukaryota</taxon>
        <taxon>Metazoa</taxon>
        <taxon>Chordata</taxon>
        <taxon>Craniata</taxon>
        <taxon>Vertebrata</taxon>
        <taxon>Euteleostomi</taxon>
        <taxon>Actinopterygii</taxon>
        <taxon>Neopterygii</taxon>
        <taxon>Teleostei</taxon>
        <taxon>Neoteleostei</taxon>
        <taxon>Acanthomorphata</taxon>
        <taxon>Carangaria</taxon>
        <taxon>Pleuronectiformes</taxon>
        <taxon>Pleuronectoidei</taxon>
        <taxon>Pleuronectidae</taxon>
        <taxon>Pleuronectes</taxon>
    </lineage>
</organism>
<name>A0A9N7VR86_PLEPL</name>
<gene>
    <name evidence="1" type="ORF">PLEPLA_LOCUS42029</name>
</gene>
<reference evidence="1" key="1">
    <citation type="submission" date="2020-03" db="EMBL/GenBank/DDBJ databases">
        <authorList>
            <person name="Weist P."/>
        </authorList>
    </citation>
    <scope>NUCLEOTIDE SEQUENCE</scope>
</reference>
<dbReference type="Proteomes" id="UP001153269">
    <property type="component" value="Unassembled WGS sequence"/>
</dbReference>
<dbReference type="EMBL" id="CADEAL010004204">
    <property type="protein sequence ID" value="CAB1454265.1"/>
    <property type="molecule type" value="Genomic_DNA"/>
</dbReference>
<sequence length="99" mass="10666">MRDLVTGAASLAGRPRHSSAAELSVSFLGIPCVPRGPDETCYPSSEVWFSSELAAPFNPPMEGARRLSWPVKHCAVFIGHLKEPKDSRGHGGGWSRPIP</sequence>
<evidence type="ECO:0000313" key="2">
    <source>
        <dbReference type="Proteomes" id="UP001153269"/>
    </source>
</evidence>
<evidence type="ECO:0000313" key="1">
    <source>
        <dbReference type="EMBL" id="CAB1454265.1"/>
    </source>
</evidence>
<protein>
    <submittedName>
        <fullName evidence="1">Uncharacterized protein</fullName>
    </submittedName>
</protein>
<proteinExistence type="predicted"/>
<keyword evidence="2" id="KW-1185">Reference proteome</keyword>
<dbReference type="AlphaFoldDB" id="A0A9N7VR86"/>
<accession>A0A9N7VR86</accession>
<comment type="caution">
    <text evidence="1">The sequence shown here is derived from an EMBL/GenBank/DDBJ whole genome shotgun (WGS) entry which is preliminary data.</text>
</comment>